<dbReference type="GO" id="GO:0003755">
    <property type="term" value="F:peptidyl-prolyl cis-trans isomerase activity"/>
    <property type="evidence" value="ECO:0007669"/>
    <property type="project" value="UniProtKB-KW"/>
</dbReference>
<proteinExistence type="predicted"/>
<dbReference type="PANTHER" id="PTHR45625:SF4">
    <property type="entry name" value="PEPTIDYLPROLYL ISOMERASE DOMAIN AND WD REPEAT-CONTAINING PROTEIN 1"/>
    <property type="match status" value="1"/>
</dbReference>
<keyword evidence="4" id="KW-1133">Transmembrane helix</keyword>
<keyword evidence="4" id="KW-0472">Membrane</keyword>
<protein>
    <recommendedName>
        <fullName evidence="1">peptidylprolyl isomerase</fullName>
        <ecNumber evidence="1">5.2.1.8</ecNumber>
    </recommendedName>
</protein>
<dbReference type="PROSITE" id="PS51257">
    <property type="entry name" value="PROKAR_LIPOPROTEIN"/>
    <property type="match status" value="1"/>
</dbReference>
<dbReference type="Gene3D" id="2.40.100.10">
    <property type="entry name" value="Cyclophilin-like"/>
    <property type="match status" value="1"/>
</dbReference>
<evidence type="ECO:0000256" key="4">
    <source>
        <dbReference type="SAM" id="Phobius"/>
    </source>
</evidence>
<dbReference type="SUPFAM" id="SSF50891">
    <property type="entry name" value="Cyclophilin-like"/>
    <property type="match status" value="1"/>
</dbReference>
<dbReference type="PANTHER" id="PTHR45625">
    <property type="entry name" value="PEPTIDYL-PROLYL CIS-TRANS ISOMERASE-RELATED"/>
    <property type="match status" value="1"/>
</dbReference>
<keyword evidence="2" id="KW-0697">Rotamase</keyword>
<evidence type="ECO:0000256" key="3">
    <source>
        <dbReference type="ARBA" id="ARBA00023235"/>
    </source>
</evidence>
<reference evidence="6" key="1">
    <citation type="submission" date="2021-01" db="EMBL/GenBank/DDBJ databases">
        <authorList>
            <person name="Corre E."/>
            <person name="Pelletier E."/>
            <person name="Niang G."/>
            <person name="Scheremetjew M."/>
            <person name="Finn R."/>
            <person name="Kale V."/>
            <person name="Holt S."/>
            <person name="Cochrane G."/>
            <person name="Meng A."/>
            <person name="Brown T."/>
            <person name="Cohen L."/>
        </authorList>
    </citation>
    <scope>NUCLEOTIDE SEQUENCE</scope>
    <source>
        <strain evidence="6">NIES-381</strain>
    </source>
</reference>
<organism evidence="6">
    <name type="scientific">Eutreptiella gymnastica</name>
    <dbReference type="NCBI Taxonomy" id="73025"/>
    <lineage>
        <taxon>Eukaryota</taxon>
        <taxon>Discoba</taxon>
        <taxon>Euglenozoa</taxon>
        <taxon>Euglenida</taxon>
        <taxon>Spirocuta</taxon>
        <taxon>Euglenophyceae</taxon>
        <taxon>Eutreptiales</taxon>
        <taxon>Eutreptiaceae</taxon>
        <taxon>Eutreptiella</taxon>
    </lineage>
</organism>
<dbReference type="AlphaFoldDB" id="A0A7S1HX78"/>
<sequence>MMDTQNKRPLVVAATAFAAVLAVFSCYEAGKQYALSAQSLHVAQAVSTPTAVTSRVLPMPNAHVHTYSRPVQQAATVDDERFEEVFSVASEAPQQAAPNKPLALLGAVSIVAGALTILYAKFKSRGYTQLKEDRPWSMAMAAEPNPQYLCKTTAGEFTIELYMDQMPISAANFMDLADSGYYNGIHFHRVIDNFMLQFGCPYAKDPKHPRCGTGGPEPGSTYKVGDKTITRNGGGSDILATSSSSPGCIPDELTAQISNEPATLSMANTGMPNSGGSQFFINTVHNDFLDWWRDDLSPSRHPVFGEVIDGFDICMKIGKAPTDRRDSPTPPIQMISVERVK</sequence>
<dbReference type="Pfam" id="PF00160">
    <property type="entry name" value="Pro_isomerase"/>
    <property type="match status" value="1"/>
</dbReference>
<dbReference type="PROSITE" id="PS50072">
    <property type="entry name" value="CSA_PPIASE_2"/>
    <property type="match status" value="1"/>
</dbReference>
<dbReference type="EMBL" id="HBGA01013548">
    <property type="protein sequence ID" value="CAD8994158.1"/>
    <property type="molecule type" value="Transcribed_RNA"/>
</dbReference>
<accession>A0A7S1HX78</accession>
<evidence type="ECO:0000313" key="6">
    <source>
        <dbReference type="EMBL" id="CAD8994158.1"/>
    </source>
</evidence>
<dbReference type="PRINTS" id="PR00153">
    <property type="entry name" value="CSAPPISMRASE"/>
</dbReference>
<evidence type="ECO:0000259" key="5">
    <source>
        <dbReference type="PROSITE" id="PS50072"/>
    </source>
</evidence>
<keyword evidence="4" id="KW-0812">Transmembrane</keyword>
<feature type="domain" description="PPIase cyclophilin-type" evidence="5">
    <location>
        <begin position="152"/>
        <end position="339"/>
    </location>
</feature>
<evidence type="ECO:0000256" key="2">
    <source>
        <dbReference type="ARBA" id="ARBA00023110"/>
    </source>
</evidence>
<evidence type="ECO:0000256" key="1">
    <source>
        <dbReference type="ARBA" id="ARBA00013194"/>
    </source>
</evidence>
<feature type="transmembrane region" description="Helical" evidence="4">
    <location>
        <begin position="102"/>
        <end position="122"/>
    </location>
</feature>
<dbReference type="EC" id="5.2.1.8" evidence="1"/>
<keyword evidence="3" id="KW-0413">Isomerase</keyword>
<name>A0A7S1HX78_9EUGL</name>
<dbReference type="InterPro" id="IPR002130">
    <property type="entry name" value="Cyclophilin-type_PPIase_dom"/>
</dbReference>
<gene>
    <name evidence="6" type="ORF">EGYM00392_LOCUS5213</name>
</gene>
<dbReference type="CDD" id="cd00317">
    <property type="entry name" value="cyclophilin"/>
    <property type="match status" value="1"/>
</dbReference>
<dbReference type="InterPro" id="IPR029000">
    <property type="entry name" value="Cyclophilin-like_dom_sf"/>
</dbReference>
<dbReference type="InterPro" id="IPR044666">
    <property type="entry name" value="Cyclophilin_A-like"/>
</dbReference>